<evidence type="ECO:0000256" key="1">
    <source>
        <dbReference type="ARBA" id="ARBA00022801"/>
    </source>
</evidence>
<dbReference type="Pfam" id="PF01370">
    <property type="entry name" value="Epimerase"/>
    <property type="match status" value="1"/>
</dbReference>
<dbReference type="EMBL" id="GL629735">
    <property type="protein sequence ID" value="EFX06024.1"/>
    <property type="molecule type" value="Genomic_DNA"/>
</dbReference>
<dbReference type="GeneID" id="25977266"/>
<dbReference type="Pfam" id="PF12710">
    <property type="entry name" value="HAD"/>
    <property type="match status" value="1"/>
</dbReference>
<dbReference type="AlphaFoldDB" id="F0X8A5"/>
<accession>F0X8A5</accession>
<dbReference type="GO" id="GO:0016791">
    <property type="term" value="F:phosphatase activity"/>
    <property type="evidence" value="ECO:0007669"/>
    <property type="project" value="InterPro"/>
</dbReference>
<dbReference type="InParanoid" id="F0X8A5"/>
<dbReference type="Gene3D" id="3.40.50.720">
    <property type="entry name" value="NAD(P)-binding Rossmann-like Domain"/>
    <property type="match status" value="1"/>
</dbReference>
<organism evidence="4">
    <name type="scientific">Grosmannia clavigera (strain kw1407 / UAMH 11150)</name>
    <name type="common">Blue stain fungus</name>
    <name type="synonym">Graphiocladiella clavigera</name>
    <dbReference type="NCBI Taxonomy" id="655863"/>
    <lineage>
        <taxon>Eukaryota</taxon>
        <taxon>Fungi</taxon>
        <taxon>Dikarya</taxon>
        <taxon>Ascomycota</taxon>
        <taxon>Pezizomycotina</taxon>
        <taxon>Sordariomycetes</taxon>
        <taxon>Sordariomycetidae</taxon>
        <taxon>Ophiostomatales</taxon>
        <taxon>Ophiostomataceae</taxon>
        <taxon>Leptographium</taxon>
    </lineage>
</organism>
<dbReference type="NCBIfam" id="TIGR01488">
    <property type="entry name" value="HAD-SF-IB"/>
    <property type="match status" value="1"/>
</dbReference>
<dbReference type="PANTHER" id="PTHR28181:SF2">
    <property type="entry name" value="PHOSPHORIC MONOESTER HYDROLASE"/>
    <property type="match status" value="1"/>
</dbReference>
<dbReference type="Proteomes" id="UP000007796">
    <property type="component" value="Unassembled WGS sequence"/>
</dbReference>
<dbReference type="SUPFAM" id="SSF56784">
    <property type="entry name" value="HAD-like"/>
    <property type="match status" value="1"/>
</dbReference>
<evidence type="ECO:0000259" key="2">
    <source>
        <dbReference type="Pfam" id="PF01370"/>
    </source>
</evidence>
<gene>
    <name evidence="3" type="ORF">CMQ_4093</name>
</gene>
<evidence type="ECO:0000313" key="4">
    <source>
        <dbReference type="Proteomes" id="UP000007796"/>
    </source>
</evidence>
<dbReference type="Gene3D" id="3.40.50.1000">
    <property type="entry name" value="HAD superfamily/HAD-like"/>
    <property type="match status" value="1"/>
</dbReference>
<dbReference type="InterPro" id="IPR036412">
    <property type="entry name" value="HAD-like_sf"/>
</dbReference>
<dbReference type="eggNOG" id="KOG0747">
    <property type="taxonomic scope" value="Eukaryota"/>
</dbReference>
<dbReference type="RefSeq" id="XP_014175506.1">
    <property type="nucleotide sequence ID" value="XM_014320031.1"/>
</dbReference>
<feature type="domain" description="NAD-dependent epimerase/dehydratase" evidence="2">
    <location>
        <begin position="4"/>
        <end position="99"/>
    </location>
</feature>
<reference evidence="3 4" key="1">
    <citation type="journal article" date="2011" name="Proc. Natl. Acad. Sci. U.S.A.">
        <title>Genome and transcriptome analyses of the mountain pine beetle-fungal symbiont Grosmannia clavigera, a lodgepole pine pathogen.</title>
        <authorList>
            <person name="DiGuistini S."/>
            <person name="Wang Y."/>
            <person name="Liao N.Y."/>
            <person name="Taylor G."/>
            <person name="Tanguay P."/>
            <person name="Feau N."/>
            <person name="Henrissat B."/>
            <person name="Chan S.K."/>
            <person name="Hesse-Orce U."/>
            <person name="Alamouti S.M."/>
            <person name="Tsui C.K.M."/>
            <person name="Docking R.T."/>
            <person name="Levasseur A."/>
            <person name="Haridas S."/>
            <person name="Robertson G."/>
            <person name="Birol I."/>
            <person name="Holt R.A."/>
            <person name="Marra M.A."/>
            <person name="Hamelin R.C."/>
            <person name="Hirst M."/>
            <person name="Jones S.J.M."/>
            <person name="Bohlmann J."/>
            <person name="Breuil C."/>
        </authorList>
    </citation>
    <scope>NUCLEOTIDE SEQUENCE [LARGE SCALE GENOMIC DNA]</scope>
    <source>
        <strain evidence="4">kw1407 / UAMH 11150</strain>
    </source>
</reference>
<dbReference type="STRING" id="655863.F0X8A5"/>
<keyword evidence="4" id="KW-1185">Reference proteome</keyword>
<dbReference type="InterPro" id="IPR001509">
    <property type="entry name" value="Epimerase_deHydtase"/>
</dbReference>
<dbReference type="SUPFAM" id="SSF51735">
    <property type="entry name" value="NAD(P)-binding Rossmann-fold domains"/>
    <property type="match status" value="1"/>
</dbReference>
<proteinExistence type="predicted"/>
<keyword evidence="1" id="KW-0378">Hydrolase</keyword>
<evidence type="ECO:0000313" key="3">
    <source>
        <dbReference type="EMBL" id="EFX06024.1"/>
    </source>
</evidence>
<dbReference type="InterPro" id="IPR006384">
    <property type="entry name" value="HAD_hydro_PyrdxlP_Pase-like"/>
</dbReference>
<sequence>MYAPSRVMNFAGIRGLPNADWCEDHKVETARSNILGVMNLVDCCFLLGIHITQFGSACIYEHDLDHPVDTQFNEKDEPFYAGSFYSFTRLISENAIKHYPNLLLLRVRAPIAANLDPNNLLTKLLEYKKILNIQAISPQPFTNNQILSLAKKYIRPSLSWENFELEDQKAVLKAPRCNPIFDTTKLVSKLGDLGYRVKDTHDALEDIGAFRRQIRKTREPETCQFVDIVPPGCVSAQSTANQDDVAYVLPERMSAAAAAEAAVERPAMATSPQFVFFTDFDGTITLQDTNDFMTDTLGFGPALRKQGNEDVLHGRRSFRDSFQEMMDSIVTTPYRDCIALLKREIRIDPDFQAFFDWAEGANVPIVVLSGGMQPVIHGLLAHWLGEEAVARRLQIVSNGVEARPGKRLYEDAAGWQLVYHDDSPFGHDKSLEIRKYSHLPPAERPTIFYAGDGVSDLSAAHEADLMFAKAGRDLVSYCQRESVPYTEFDSFADIHKTVQAIVEGRKTVADAINKS</sequence>
<dbReference type="NCBIfam" id="TIGR01489">
    <property type="entry name" value="DKMTPPase-SF"/>
    <property type="match status" value="1"/>
</dbReference>
<protein>
    <recommendedName>
        <fullName evidence="2">NAD-dependent epimerase/dehydratase domain-containing protein</fullName>
    </recommendedName>
</protein>
<dbReference type="HOGENOM" id="CLU_528979_0_0_1"/>
<dbReference type="Gene3D" id="3.90.1470.20">
    <property type="match status" value="1"/>
</dbReference>
<dbReference type="PANTHER" id="PTHR28181">
    <property type="entry name" value="UPF0655 PROTEIN YCR015C"/>
    <property type="match status" value="1"/>
</dbReference>
<dbReference type="InterPro" id="IPR036291">
    <property type="entry name" value="NAD(P)-bd_dom_sf"/>
</dbReference>
<dbReference type="InterPro" id="IPR023214">
    <property type="entry name" value="HAD_sf"/>
</dbReference>
<name>F0X8A5_GROCL</name>
<dbReference type="InterPro" id="IPR050849">
    <property type="entry name" value="HAD-like_hydrolase_phosphatase"/>
</dbReference>
<dbReference type="OrthoDB" id="10014216at2759"/>